<proteinExistence type="predicted"/>
<comment type="caution">
    <text evidence="2">The sequence shown here is derived from an EMBL/GenBank/DDBJ whole genome shotgun (WGS) entry which is preliminary data.</text>
</comment>
<dbReference type="AlphaFoldDB" id="A0AA88QQ12"/>
<reference evidence="2" key="1">
    <citation type="submission" date="2022-12" db="EMBL/GenBank/DDBJ databases">
        <title>Draft genome assemblies for two species of Escallonia (Escalloniales).</title>
        <authorList>
            <person name="Chanderbali A."/>
            <person name="Dervinis C."/>
            <person name="Anghel I."/>
            <person name="Soltis D."/>
            <person name="Soltis P."/>
            <person name="Zapata F."/>
        </authorList>
    </citation>
    <scope>NUCLEOTIDE SEQUENCE</scope>
    <source>
        <strain evidence="2">UCBG92.1500</strain>
        <tissue evidence="2">Leaf</tissue>
    </source>
</reference>
<feature type="compositionally biased region" description="Polar residues" evidence="1">
    <location>
        <begin position="7"/>
        <end position="19"/>
    </location>
</feature>
<dbReference type="PANTHER" id="PTHR34066:SF1">
    <property type="entry name" value="DUF1764 FAMILY PROTEIN"/>
    <property type="match status" value="1"/>
</dbReference>
<dbReference type="PANTHER" id="PTHR34066">
    <property type="entry name" value="GROWTH FACTOR 2"/>
    <property type="match status" value="1"/>
</dbReference>
<feature type="region of interest" description="Disordered" evidence="1">
    <location>
        <begin position="1"/>
        <end position="97"/>
    </location>
</feature>
<name>A0AA88QQ12_9ASTE</name>
<sequence>MPKKNSSKAPKSTPTNLVTEQEEKPSATPKRPSSNEIDEIFASKKKKNSQQAEGNKLGPKPKEMKKTKKKDGDEGHRKQKAVVDHAPPPRPRKKMGDGLVVYTEEELGIGKEDAGELKEGGDDRGSIGGEENDHYYGDLAGLKLLFVWRKQKNQELDEGTTIVWDYLWRTQAYKLDLSAKVSIPPIRISGLRAVFWMDVNAIMIADDTGMKEFAWLPLFW</sequence>
<evidence type="ECO:0000313" key="3">
    <source>
        <dbReference type="Proteomes" id="UP001187471"/>
    </source>
</evidence>
<organism evidence="2 3">
    <name type="scientific">Escallonia rubra</name>
    <dbReference type="NCBI Taxonomy" id="112253"/>
    <lineage>
        <taxon>Eukaryota</taxon>
        <taxon>Viridiplantae</taxon>
        <taxon>Streptophyta</taxon>
        <taxon>Embryophyta</taxon>
        <taxon>Tracheophyta</taxon>
        <taxon>Spermatophyta</taxon>
        <taxon>Magnoliopsida</taxon>
        <taxon>eudicotyledons</taxon>
        <taxon>Gunneridae</taxon>
        <taxon>Pentapetalae</taxon>
        <taxon>asterids</taxon>
        <taxon>campanulids</taxon>
        <taxon>Escalloniales</taxon>
        <taxon>Escalloniaceae</taxon>
        <taxon>Escallonia</taxon>
    </lineage>
</organism>
<gene>
    <name evidence="2" type="ORF">RJ640_009226</name>
</gene>
<protein>
    <submittedName>
        <fullName evidence="2">Uncharacterized protein</fullName>
    </submittedName>
</protein>
<feature type="compositionally biased region" description="Basic and acidic residues" evidence="1">
    <location>
        <begin position="60"/>
        <end position="76"/>
    </location>
</feature>
<dbReference type="InterPro" id="IPR013885">
    <property type="entry name" value="DUF1764_euk"/>
</dbReference>
<dbReference type="EMBL" id="JAVXUO010002263">
    <property type="protein sequence ID" value="KAK2974944.1"/>
    <property type="molecule type" value="Genomic_DNA"/>
</dbReference>
<evidence type="ECO:0000256" key="1">
    <source>
        <dbReference type="SAM" id="MobiDB-lite"/>
    </source>
</evidence>
<keyword evidence="3" id="KW-1185">Reference proteome</keyword>
<evidence type="ECO:0000313" key="2">
    <source>
        <dbReference type="EMBL" id="KAK2974944.1"/>
    </source>
</evidence>
<dbReference type="Proteomes" id="UP001187471">
    <property type="component" value="Unassembled WGS sequence"/>
</dbReference>
<dbReference type="Pfam" id="PF08576">
    <property type="entry name" value="DUF1764"/>
    <property type="match status" value="1"/>
</dbReference>
<accession>A0AA88QQ12</accession>